<sequence length="310" mass="35605">MAQENINGEPKLEKELLAPYTHLLQVSGKQMRVKIILALNHWLQVPEDKLRFIVDTVNMLHNGTLLVDDVQDSANIRRGIPTAHRIYGVPITLNATMHIILLSLKEIMKLGPKASEIYVQDFLEALRGQGTDLYWRENFVCPTEEEYKTMVEQKTGRMLTLSSRVLQLFSEFKTDLTDFVLHLGYYFQMRDDYCNLKQQEALEEWPGPEDTQAIKDATFCDDITEGKFSFPIIHAMKTPEGSQILNILRQRTQDVQLKKYCVSLLEKVGSLQYTRDVLAKLDRAARAEVARLGGNPQMEAVLDELMSWKD</sequence>
<dbReference type="GO" id="GO:0046872">
    <property type="term" value="F:metal ion binding"/>
    <property type="evidence" value="ECO:0007669"/>
    <property type="project" value="UniProtKB-KW"/>
</dbReference>
<dbReference type="PROSITE" id="PS00444">
    <property type="entry name" value="POLYPRENYL_SYNTHASE_2"/>
    <property type="match status" value="1"/>
</dbReference>
<dbReference type="GO" id="GO:0008299">
    <property type="term" value="P:isoprenoid biosynthetic process"/>
    <property type="evidence" value="ECO:0007669"/>
    <property type="project" value="InterPro"/>
</dbReference>
<dbReference type="GO" id="GO:0042811">
    <property type="term" value="P:pheromone biosynthetic process"/>
    <property type="evidence" value="ECO:0007669"/>
    <property type="project" value="UniProtKB-ARBA"/>
</dbReference>
<evidence type="ECO:0000313" key="4">
    <source>
        <dbReference type="EMBL" id="CAH2241852.1"/>
    </source>
</evidence>
<accession>A0A8S4RUU4</accession>
<evidence type="ECO:0000256" key="2">
    <source>
        <dbReference type="ARBA" id="ARBA00022842"/>
    </source>
</evidence>
<dbReference type="Pfam" id="PF00348">
    <property type="entry name" value="polyprenyl_synt"/>
    <property type="match status" value="1"/>
</dbReference>
<dbReference type="AlphaFoldDB" id="A0A8S4RUU4"/>
<dbReference type="SFLD" id="SFLDS00005">
    <property type="entry name" value="Isoprenoid_Synthase_Type_I"/>
    <property type="match status" value="1"/>
</dbReference>
<evidence type="ECO:0000313" key="5">
    <source>
        <dbReference type="Proteomes" id="UP000838756"/>
    </source>
</evidence>
<dbReference type="InterPro" id="IPR000092">
    <property type="entry name" value="Polyprenyl_synt"/>
</dbReference>
<name>A0A8S4RUU4_9NEOP</name>
<dbReference type="GO" id="GO:0004659">
    <property type="term" value="F:prenyltransferase activity"/>
    <property type="evidence" value="ECO:0007669"/>
    <property type="project" value="InterPro"/>
</dbReference>
<dbReference type="OrthoDB" id="6921389at2759"/>
<dbReference type="InterPro" id="IPR033749">
    <property type="entry name" value="Polyprenyl_synt_CS"/>
</dbReference>
<keyword evidence="3" id="KW-0808">Transferase</keyword>
<evidence type="ECO:0000256" key="1">
    <source>
        <dbReference type="ARBA" id="ARBA00022723"/>
    </source>
</evidence>
<dbReference type="SUPFAM" id="SSF48576">
    <property type="entry name" value="Terpenoid synthases"/>
    <property type="match status" value="1"/>
</dbReference>
<keyword evidence="1" id="KW-0479">Metal-binding</keyword>
<keyword evidence="2" id="KW-0460">Magnesium</keyword>
<proteinExistence type="inferred from homology"/>
<protein>
    <submittedName>
        <fullName evidence="4">Jg16241 protein</fullName>
    </submittedName>
</protein>
<dbReference type="InterPro" id="IPR008949">
    <property type="entry name" value="Isoprenoid_synthase_dom_sf"/>
</dbReference>
<gene>
    <name evidence="4" type="primary">jg16241</name>
    <name evidence="4" type="ORF">PAEG_LOCUS18239</name>
</gene>
<comment type="similarity">
    <text evidence="3">Belongs to the FPP/GGPP synthase family.</text>
</comment>
<dbReference type="Proteomes" id="UP000838756">
    <property type="component" value="Unassembled WGS sequence"/>
</dbReference>
<organism evidence="4 5">
    <name type="scientific">Pararge aegeria aegeria</name>
    <dbReference type="NCBI Taxonomy" id="348720"/>
    <lineage>
        <taxon>Eukaryota</taxon>
        <taxon>Metazoa</taxon>
        <taxon>Ecdysozoa</taxon>
        <taxon>Arthropoda</taxon>
        <taxon>Hexapoda</taxon>
        <taxon>Insecta</taxon>
        <taxon>Pterygota</taxon>
        <taxon>Neoptera</taxon>
        <taxon>Endopterygota</taxon>
        <taxon>Lepidoptera</taxon>
        <taxon>Glossata</taxon>
        <taxon>Ditrysia</taxon>
        <taxon>Papilionoidea</taxon>
        <taxon>Nymphalidae</taxon>
        <taxon>Satyrinae</taxon>
        <taxon>Satyrini</taxon>
        <taxon>Parargina</taxon>
        <taxon>Pararge</taxon>
    </lineage>
</organism>
<dbReference type="PANTHER" id="PTHR12001:SF44">
    <property type="entry name" value="GERANYLGERANYL PYROPHOSPHATE SYNTHASE"/>
    <property type="match status" value="1"/>
</dbReference>
<reference evidence="4" key="1">
    <citation type="submission" date="2022-03" db="EMBL/GenBank/DDBJ databases">
        <authorList>
            <person name="Lindestad O."/>
        </authorList>
    </citation>
    <scope>NUCLEOTIDE SEQUENCE</scope>
</reference>
<dbReference type="EMBL" id="CAKXAJ010025590">
    <property type="protein sequence ID" value="CAH2241852.1"/>
    <property type="molecule type" value="Genomic_DNA"/>
</dbReference>
<evidence type="ECO:0000256" key="3">
    <source>
        <dbReference type="RuleBase" id="RU004466"/>
    </source>
</evidence>
<comment type="caution">
    <text evidence="4">The sequence shown here is derived from an EMBL/GenBank/DDBJ whole genome shotgun (WGS) entry which is preliminary data.</text>
</comment>
<dbReference type="PROSITE" id="PS00723">
    <property type="entry name" value="POLYPRENYL_SYNTHASE_1"/>
    <property type="match status" value="1"/>
</dbReference>
<dbReference type="PANTHER" id="PTHR12001">
    <property type="entry name" value="GERANYLGERANYL PYROPHOSPHATE SYNTHASE"/>
    <property type="match status" value="1"/>
</dbReference>
<keyword evidence="5" id="KW-1185">Reference proteome</keyword>
<dbReference type="Gene3D" id="1.10.600.10">
    <property type="entry name" value="Farnesyl Diphosphate Synthase"/>
    <property type="match status" value="1"/>
</dbReference>